<feature type="compositionally biased region" description="Polar residues" evidence="1">
    <location>
        <begin position="523"/>
        <end position="550"/>
    </location>
</feature>
<sequence length="876" mass="95264">MQQPVLSFGFSPAAAVASWRLVASNSYQVYTYWPVNSIQFNSDAFGQQVTQDFQHFDIANSKQIASLPFKTFSVVILVVPAISDVSRMCKRLSPVISKSTTVLVDVSGGFAPLQRYVKGRLGSSYNINGVIFDIDAELEATSETQWMVKHSVSNTRSAASTGTSVVLEPGSNSVNKVLTALETAWKTSNLTAQHLKNSNAFGELQWQRNIAIVAYELLGYALSIPDPNAVASNLIAKPILEGLINELCSVALACGTKNVSAKQIISAGASNVRLAPASSNMPKTSRVFFDLAEGNHVFLDFVLLLPILLSDELPKGGVTPYLESLYAYITRKLESEKEGGGAARLGAASKELEAKEQEVTELREELAKLDQKIKEQDSEINASRTQTQRNAQFNHEMDAKYADFMQRDKMLKHKEMELMHREQQFAQYQQQQQQAQMQMQMQKSEQPLQQGAGMLPSPDVAAAVPPPPTTPGGTALSRFDPKAQVYTHNNENSNGSSNSSGSSSGPVPGQVPRQGSMPVLPSSMPNMQGQMPGSIPGQLNQMPPVNQMSNYGMPYTHGHVSNPSVSSSIYNGQPAMPRKSYSGPIPSNNPVRSQSRGQVAQSMQFYPTPQGYPPVNMQQGRPRRVSRRTSNLNEDIDMMSLTASRNRHRSVPNGGGMPGMPGMPGNVPAQDASRQQPMFSQDFQLDSVMNTATDRYHFVSRAKNHVNDPKLSSNDAAFQARRKVLHGGASPEQADQSFSSVESRQFNPAFLTQSPSFNGSSPAFNNNNNNNNNTYAPYANGSNNARPNRKPVDPYSAAMATPSTAANLSMNSSIPSNTVSTSGTDYNAYSFQDQVDPLSASSGSVSNVESRGTPPTPHQDMDMPAENWHMNEKVPA</sequence>
<accession>A0AAV5RE86</accession>
<feature type="region of interest" description="Disordered" evidence="1">
    <location>
        <begin position="436"/>
        <end position="631"/>
    </location>
</feature>
<feature type="compositionally biased region" description="Low complexity" evidence="1">
    <location>
        <begin position="839"/>
        <end position="850"/>
    </location>
</feature>
<feature type="compositionally biased region" description="Low complexity" evidence="1">
    <location>
        <begin position="489"/>
        <end position="505"/>
    </location>
</feature>
<dbReference type="GO" id="GO:0005737">
    <property type="term" value="C:cytoplasm"/>
    <property type="evidence" value="ECO:0007669"/>
    <property type="project" value="TreeGrafter"/>
</dbReference>
<proteinExistence type="predicted"/>
<dbReference type="EMBL" id="BTGC01000003">
    <property type="protein sequence ID" value="GMM49814.1"/>
    <property type="molecule type" value="Genomic_DNA"/>
</dbReference>
<evidence type="ECO:0000313" key="2">
    <source>
        <dbReference type="EMBL" id="GMM49814.1"/>
    </source>
</evidence>
<dbReference type="Proteomes" id="UP001362899">
    <property type="component" value="Unassembled WGS sequence"/>
</dbReference>
<gene>
    <name evidence="2" type="ORF">DASB73_007720</name>
</gene>
<name>A0AAV5RE86_STABA</name>
<feature type="compositionally biased region" description="Polar residues" evidence="1">
    <location>
        <begin position="733"/>
        <end position="743"/>
    </location>
</feature>
<comment type="caution">
    <text evidence="2">The sequence shown here is derived from an EMBL/GenBank/DDBJ whole genome shotgun (WGS) entry which is preliminary data.</text>
</comment>
<organism evidence="2 3">
    <name type="scientific">Starmerella bacillaris</name>
    <name type="common">Yeast</name>
    <name type="synonym">Candida zemplinina</name>
    <dbReference type="NCBI Taxonomy" id="1247836"/>
    <lineage>
        <taxon>Eukaryota</taxon>
        <taxon>Fungi</taxon>
        <taxon>Dikarya</taxon>
        <taxon>Ascomycota</taxon>
        <taxon>Saccharomycotina</taxon>
        <taxon>Dipodascomycetes</taxon>
        <taxon>Dipodascales</taxon>
        <taxon>Trichomonascaceae</taxon>
        <taxon>Starmerella</taxon>
    </lineage>
</organism>
<reference evidence="2 3" key="1">
    <citation type="journal article" date="2023" name="Elife">
        <title>Identification of key yeast species and microbe-microbe interactions impacting larval growth of Drosophila in the wild.</title>
        <authorList>
            <person name="Mure A."/>
            <person name="Sugiura Y."/>
            <person name="Maeda R."/>
            <person name="Honda K."/>
            <person name="Sakurai N."/>
            <person name="Takahashi Y."/>
            <person name="Watada M."/>
            <person name="Katoh T."/>
            <person name="Gotoh A."/>
            <person name="Gotoh Y."/>
            <person name="Taniguchi I."/>
            <person name="Nakamura K."/>
            <person name="Hayashi T."/>
            <person name="Katayama T."/>
            <person name="Uemura T."/>
            <person name="Hattori Y."/>
        </authorList>
    </citation>
    <scope>NUCLEOTIDE SEQUENCE [LARGE SCALE GENOMIC DNA]</scope>
    <source>
        <strain evidence="2 3">SB-73</strain>
    </source>
</reference>
<dbReference type="AlphaFoldDB" id="A0AAV5RE86"/>
<protein>
    <submittedName>
        <fullName evidence="2">Svl3 protein</fullName>
    </submittedName>
</protein>
<dbReference type="InterPro" id="IPR051402">
    <property type="entry name" value="KPR-Related"/>
</dbReference>
<evidence type="ECO:0000256" key="1">
    <source>
        <dbReference type="SAM" id="MobiDB-lite"/>
    </source>
</evidence>
<feature type="compositionally biased region" description="Polar residues" evidence="1">
    <location>
        <begin position="750"/>
        <end position="764"/>
    </location>
</feature>
<feature type="region of interest" description="Disordered" evidence="1">
    <location>
        <begin position="832"/>
        <end position="876"/>
    </location>
</feature>
<dbReference type="PANTHER" id="PTHR21708">
    <property type="entry name" value="PROBABLE 2-DEHYDROPANTOATE 2-REDUCTASE"/>
    <property type="match status" value="1"/>
</dbReference>
<feature type="compositionally biased region" description="Polar residues" evidence="1">
    <location>
        <begin position="559"/>
        <end position="571"/>
    </location>
</feature>
<evidence type="ECO:0000313" key="3">
    <source>
        <dbReference type="Proteomes" id="UP001362899"/>
    </source>
</evidence>
<keyword evidence="3" id="KW-1185">Reference proteome</keyword>
<dbReference type="PANTHER" id="PTHR21708:SF25">
    <property type="entry name" value="PROTEIN PAM1-RELATED"/>
    <property type="match status" value="1"/>
</dbReference>
<feature type="compositionally biased region" description="Polar residues" evidence="1">
    <location>
        <begin position="585"/>
        <end position="607"/>
    </location>
</feature>
<feature type="region of interest" description="Disordered" evidence="1">
    <location>
        <begin position="724"/>
        <end position="743"/>
    </location>
</feature>
<feature type="region of interest" description="Disordered" evidence="1">
    <location>
        <begin position="750"/>
        <end position="797"/>
    </location>
</feature>
<feature type="region of interest" description="Disordered" evidence="1">
    <location>
        <begin position="373"/>
        <end position="392"/>
    </location>
</feature>
<feature type="compositionally biased region" description="Polar residues" evidence="1">
    <location>
        <begin position="379"/>
        <end position="392"/>
    </location>
</feature>